<dbReference type="EMBL" id="SNWM01000008">
    <property type="protein sequence ID" value="TDO19054.1"/>
    <property type="molecule type" value="Genomic_DNA"/>
</dbReference>
<accession>A0A4R6IB81</accession>
<reference evidence="2 3" key="1">
    <citation type="submission" date="2019-03" db="EMBL/GenBank/DDBJ databases">
        <title>Genomic Encyclopedia of Archaeal and Bacterial Type Strains, Phase II (KMG-II): from individual species to whole genera.</title>
        <authorList>
            <person name="Goeker M."/>
        </authorList>
    </citation>
    <scope>NUCLEOTIDE SEQUENCE [LARGE SCALE GENOMIC DNA]</scope>
    <source>
        <strain evidence="2 3">DSM 19034</strain>
    </source>
</reference>
<evidence type="ECO:0000313" key="2">
    <source>
        <dbReference type="EMBL" id="TDO19054.1"/>
    </source>
</evidence>
<dbReference type="AlphaFoldDB" id="A0A4R6IB81"/>
<proteinExistence type="predicted"/>
<protein>
    <submittedName>
        <fullName evidence="2">Uncharacterized protein</fullName>
    </submittedName>
</protein>
<evidence type="ECO:0000313" key="3">
    <source>
        <dbReference type="Proteomes" id="UP000295499"/>
    </source>
</evidence>
<evidence type="ECO:0000256" key="1">
    <source>
        <dbReference type="SAM" id="Phobius"/>
    </source>
</evidence>
<dbReference type="Proteomes" id="UP000295499">
    <property type="component" value="Unassembled WGS sequence"/>
</dbReference>
<organism evidence="2 3">
    <name type="scientific">Pedobacter duraquae</name>
    <dbReference type="NCBI Taxonomy" id="425511"/>
    <lineage>
        <taxon>Bacteria</taxon>
        <taxon>Pseudomonadati</taxon>
        <taxon>Bacteroidota</taxon>
        <taxon>Sphingobacteriia</taxon>
        <taxon>Sphingobacteriales</taxon>
        <taxon>Sphingobacteriaceae</taxon>
        <taxon>Pedobacter</taxon>
    </lineage>
</organism>
<keyword evidence="1" id="KW-0812">Transmembrane</keyword>
<sequence length="82" mass="9432">MSENFQEKDAGEQFEKIIDWNKVKKDFKKTVCVIMVCIACLAGFITYNTVQENKLKNAVTANNTITSLQQKIQSAYTTFPYR</sequence>
<keyword evidence="1" id="KW-1133">Transmembrane helix</keyword>
<comment type="caution">
    <text evidence="2">The sequence shown here is derived from an EMBL/GenBank/DDBJ whole genome shotgun (WGS) entry which is preliminary data.</text>
</comment>
<gene>
    <name evidence="2" type="ORF">CLV32_4676</name>
</gene>
<feature type="transmembrane region" description="Helical" evidence="1">
    <location>
        <begin position="31"/>
        <end position="50"/>
    </location>
</feature>
<name>A0A4R6IB81_9SPHI</name>
<keyword evidence="1" id="KW-0472">Membrane</keyword>
<keyword evidence="3" id="KW-1185">Reference proteome</keyword>